<feature type="compositionally biased region" description="Polar residues" evidence="1">
    <location>
        <begin position="58"/>
        <end position="79"/>
    </location>
</feature>
<accession>A0AAQ4ESY4</accession>
<organism evidence="2 3">
    <name type="scientific">Amblyomma americanum</name>
    <name type="common">Lone star tick</name>
    <dbReference type="NCBI Taxonomy" id="6943"/>
    <lineage>
        <taxon>Eukaryota</taxon>
        <taxon>Metazoa</taxon>
        <taxon>Ecdysozoa</taxon>
        <taxon>Arthropoda</taxon>
        <taxon>Chelicerata</taxon>
        <taxon>Arachnida</taxon>
        <taxon>Acari</taxon>
        <taxon>Parasitiformes</taxon>
        <taxon>Ixodida</taxon>
        <taxon>Ixodoidea</taxon>
        <taxon>Ixodidae</taxon>
        <taxon>Amblyomminae</taxon>
        <taxon>Amblyomma</taxon>
    </lineage>
</organism>
<feature type="region of interest" description="Disordered" evidence="1">
    <location>
        <begin position="1"/>
        <end position="224"/>
    </location>
</feature>
<protein>
    <submittedName>
        <fullName evidence="2">Uncharacterized protein</fullName>
    </submittedName>
</protein>
<feature type="compositionally biased region" description="Low complexity" evidence="1">
    <location>
        <begin position="95"/>
        <end position="111"/>
    </location>
</feature>
<keyword evidence="3" id="KW-1185">Reference proteome</keyword>
<dbReference type="EMBL" id="JARKHS020011384">
    <property type="protein sequence ID" value="KAK8777866.1"/>
    <property type="molecule type" value="Genomic_DNA"/>
</dbReference>
<evidence type="ECO:0000313" key="2">
    <source>
        <dbReference type="EMBL" id="KAK8777866.1"/>
    </source>
</evidence>
<sequence length="244" mass="24719">MPTESPAENPRSEVTEPTIPTTLSDGDAAETRVPQSPPEEVTPSSTEFTTVIPRAGTAPTTENTRFSDVPTSVPATTSGLEVEEAEPNPTRPTISEPAVTTESSSTVSSPPDEQGVQDGTPPQGSTMSATGTTGTHSTDADSAGKDSPSTDSAGTDRPSTNSLRTDSPNIDTQGTGSAGTDSPGTDSPGTAIPGTDTIAPSVDPSLNEVRPTGSQIPSGVLDNGRVGVETRNYTVKSPGVIKDA</sequence>
<gene>
    <name evidence="2" type="ORF">V5799_020790</name>
</gene>
<evidence type="ECO:0000256" key="1">
    <source>
        <dbReference type="SAM" id="MobiDB-lite"/>
    </source>
</evidence>
<dbReference type="AlphaFoldDB" id="A0AAQ4ESY4"/>
<proteinExistence type="predicted"/>
<dbReference type="Proteomes" id="UP001321473">
    <property type="component" value="Unassembled WGS sequence"/>
</dbReference>
<name>A0AAQ4ESY4_AMBAM</name>
<comment type="caution">
    <text evidence="2">The sequence shown here is derived from an EMBL/GenBank/DDBJ whole genome shotgun (WGS) entry which is preliminary data.</text>
</comment>
<feature type="compositionally biased region" description="Polar residues" evidence="1">
    <location>
        <begin position="147"/>
        <end position="188"/>
    </location>
</feature>
<reference evidence="2 3" key="1">
    <citation type="journal article" date="2023" name="Arcadia Sci">
        <title>De novo assembly of a long-read Amblyomma americanum tick genome.</title>
        <authorList>
            <person name="Chou S."/>
            <person name="Poskanzer K.E."/>
            <person name="Rollins M."/>
            <person name="Thuy-Boun P.S."/>
        </authorList>
    </citation>
    <scope>NUCLEOTIDE SEQUENCE [LARGE SCALE GENOMIC DNA]</scope>
    <source>
        <strain evidence="2">F_SG_1</strain>
        <tissue evidence="2">Salivary glands</tissue>
    </source>
</reference>
<evidence type="ECO:0000313" key="3">
    <source>
        <dbReference type="Proteomes" id="UP001321473"/>
    </source>
</evidence>
<feature type="compositionally biased region" description="Low complexity" evidence="1">
    <location>
        <begin position="124"/>
        <end position="137"/>
    </location>
</feature>